<comment type="cofactor">
    <cofactor evidence="12">
        <name>Zn(2+)</name>
        <dbReference type="ChEBI" id="CHEBI:29105"/>
    </cofactor>
    <text evidence="12">Binds 1 zinc ion per subunit.</text>
</comment>
<dbReference type="CDD" id="cd07336">
    <property type="entry name" value="M48B_HtpX_like"/>
    <property type="match status" value="1"/>
</dbReference>
<evidence type="ECO:0000256" key="6">
    <source>
        <dbReference type="ARBA" id="ARBA00022723"/>
    </source>
</evidence>
<keyword evidence="5 12" id="KW-0812">Transmembrane</keyword>
<dbReference type="EMBL" id="CP000252">
    <property type="protein sequence ID" value="ABC78594.1"/>
    <property type="molecule type" value="Genomic_DNA"/>
</dbReference>
<feature type="binding site" evidence="12">
    <location>
        <position position="197"/>
    </location>
    <ligand>
        <name>Zn(2+)</name>
        <dbReference type="ChEBI" id="CHEBI:29105"/>
        <note>catalytic</note>
    </ligand>
</feature>
<dbReference type="GO" id="GO:0004222">
    <property type="term" value="F:metalloendopeptidase activity"/>
    <property type="evidence" value="ECO:0007669"/>
    <property type="project" value="UniProtKB-UniRule"/>
</dbReference>
<feature type="transmembrane region" description="Helical" evidence="12">
    <location>
        <begin position="7"/>
        <end position="24"/>
    </location>
</feature>
<dbReference type="GO" id="GO:0006508">
    <property type="term" value="P:proteolysis"/>
    <property type="evidence" value="ECO:0007669"/>
    <property type="project" value="UniProtKB-KW"/>
</dbReference>
<dbReference type="Pfam" id="PF01435">
    <property type="entry name" value="Peptidase_M48"/>
    <property type="match status" value="1"/>
</dbReference>
<dbReference type="KEGG" id="sat:SYN_00294"/>
<sequence>MNTLKVILLLASLSGLLVLVGYFVARGAGVVIALVLSVLMNFGSYWYSDSIVLKMYSAREVSSQEAPVLHKAVESLSAKAGIPKPRLYVIAGETPNAFATGRNEDHAAVAVTSGIMKILNRDELEGVLAHELAHIKHRDILISTMAATVASAVVLLSRWAVFFGNDEGGGMIPAIATAIVAPIAATVIQMAISRSREYEADAGSARVTGKPEALAGALRKLSLASKAKPMDANPSTAHMFIVNPLSGDFIMNLFSTHPPIEKRIERLLEMKASGVR</sequence>
<dbReference type="GO" id="GO:0005886">
    <property type="term" value="C:plasma membrane"/>
    <property type="evidence" value="ECO:0007669"/>
    <property type="project" value="UniProtKB-SubCell"/>
</dbReference>
<dbReference type="FunCoup" id="Q2LWY2">
    <property type="interactions" value="249"/>
</dbReference>
<evidence type="ECO:0000256" key="3">
    <source>
        <dbReference type="ARBA" id="ARBA00022475"/>
    </source>
</evidence>
<evidence type="ECO:0000256" key="4">
    <source>
        <dbReference type="ARBA" id="ARBA00022670"/>
    </source>
</evidence>
<keyword evidence="9 12" id="KW-1133">Transmembrane helix</keyword>
<feature type="active site" evidence="12">
    <location>
        <position position="131"/>
    </location>
</feature>
<reference evidence="14 15" key="1">
    <citation type="journal article" date="2007" name="Proc. Natl. Acad. Sci. U.S.A.">
        <title>The genome of Syntrophus aciditrophicus: life at the thermodynamic limit of microbial growth.</title>
        <authorList>
            <person name="McInerney M.J."/>
            <person name="Rohlin L."/>
            <person name="Mouttaki H."/>
            <person name="Kim U."/>
            <person name="Krupp R.S."/>
            <person name="Rios-Hernandez L."/>
            <person name="Sieber J."/>
            <person name="Struchtemeyer C.G."/>
            <person name="Bhattacharyya A."/>
            <person name="Campbell J.W."/>
            <person name="Gunsalus R.P."/>
        </authorList>
    </citation>
    <scope>NUCLEOTIDE SEQUENCE [LARGE SCALE GENOMIC DNA]</scope>
    <source>
        <strain evidence="14 15">SB</strain>
    </source>
</reference>
<dbReference type="Gene3D" id="3.30.2010.10">
    <property type="entry name" value="Metalloproteases ('zincins'), catalytic domain"/>
    <property type="match status" value="1"/>
</dbReference>
<evidence type="ECO:0000256" key="1">
    <source>
        <dbReference type="ARBA" id="ARBA00004651"/>
    </source>
</evidence>
<evidence type="ECO:0000256" key="8">
    <source>
        <dbReference type="ARBA" id="ARBA00022833"/>
    </source>
</evidence>
<accession>Q2LWY2</accession>
<keyword evidence="7 12" id="KW-0378">Hydrolase</keyword>
<evidence type="ECO:0000313" key="15">
    <source>
        <dbReference type="Proteomes" id="UP000001933"/>
    </source>
</evidence>
<feature type="transmembrane region" description="Helical" evidence="12">
    <location>
        <begin position="30"/>
        <end position="47"/>
    </location>
</feature>
<evidence type="ECO:0000256" key="5">
    <source>
        <dbReference type="ARBA" id="ARBA00022692"/>
    </source>
</evidence>
<protein>
    <recommendedName>
        <fullName evidence="12">Protease HtpX homolog</fullName>
        <ecNumber evidence="12">3.4.24.-</ecNumber>
    </recommendedName>
</protein>
<keyword evidence="4 12" id="KW-0645">Protease</keyword>
<evidence type="ECO:0000313" key="14">
    <source>
        <dbReference type="EMBL" id="ABC78594.1"/>
    </source>
</evidence>
<keyword evidence="10 12" id="KW-0482">Metalloprotease</keyword>
<dbReference type="InterPro" id="IPR050083">
    <property type="entry name" value="HtpX_protease"/>
</dbReference>
<dbReference type="InParanoid" id="Q2LWY2"/>
<evidence type="ECO:0000256" key="2">
    <source>
        <dbReference type="ARBA" id="ARBA00009779"/>
    </source>
</evidence>
<evidence type="ECO:0000256" key="11">
    <source>
        <dbReference type="ARBA" id="ARBA00023136"/>
    </source>
</evidence>
<feature type="domain" description="Peptidase M48" evidence="13">
    <location>
        <begin position="64"/>
        <end position="270"/>
    </location>
</feature>
<dbReference type="OrthoDB" id="15218at2"/>
<keyword evidence="6 12" id="KW-0479">Metal-binding</keyword>
<proteinExistence type="inferred from homology"/>
<keyword evidence="12" id="KW-0997">Cell inner membrane</keyword>
<dbReference type="InterPro" id="IPR001915">
    <property type="entry name" value="Peptidase_M48"/>
</dbReference>
<feature type="transmembrane region" description="Helical" evidence="12">
    <location>
        <begin position="140"/>
        <end position="160"/>
    </location>
</feature>
<dbReference type="AlphaFoldDB" id="Q2LWY2"/>
<dbReference type="Proteomes" id="UP000001933">
    <property type="component" value="Chromosome"/>
</dbReference>
<dbReference type="PANTHER" id="PTHR43221:SF1">
    <property type="entry name" value="PROTEASE HTPX"/>
    <property type="match status" value="1"/>
</dbReference>
<evidence type="ECO:0000256" key="7">
    <source>
        <dbReference type="ARBA" id="ARBA00022801"/>
    </source>
</evidence>
<dbReference type="InterPro" id="IPR022919">
    <property type="entry name" value="Pept_M48_protease_HtpX"/>
</dbReference>
<feature type="binding site" evidence="12">
    <location>
        <position position="130"/>
    </location>
    <ligand>
        <name>Zn(2+)</name>
        <dbReference type="ChEBI" id="CHEBI:29105"/>
        <note>catalytic</note>
    </ligand>
</feature>
<evidence type="ECO:0000256" key="10">
    <source>
        <dbReference type="ARBA" id="ARBA00023049"/>
    </source>
</evidence>
<keyword evidence="11 12" id="KW-0472">Membrane</keyword>
<evidence type="ECO:0000256" key="9">
    <source>
        <dbReference type="ARBA" id="ARBA00022989"/>
    </source>
</evidence>
<keyword evidence="3 12" id="KW-1003">Cell membrane</keyword>
<gene>
    <name evidence="12" type="primary">htpX</name>
    <name evidence="14" type="ORF">SYN_00294</name>
</gene>
<evidence type="ECO:0000259" key="13">
    <source>
        <dbReference type="Pfam" id="PF01435"/>
    </source>
</evidence>
<dbReference type="HOGENOM" id="CLU_042266_3_0_7"/>
<name>Q2LWY2_SYNAS</name>
<dbReference type="GO" id="GO:0008270">
    <property type="term" value="F:zinc ion binding"/>
    <property type="evidence" value="ECO:0007669"/>
    <property type="project" value="UniProtKB-UniRule"/>
</dbReference>
<comment type="similarity">
    <text evidence="2 12">Belongs to the peptidase M48B family.</text>
</comment>
<organism evidence="14 15">
    <name type="scientific">Syntrophus aciditrophicus (strain SB)</name>
    <dbReference type="NCBI Taxonomy" id="56780"/>
    <lineage>
        <taxon>Bacteria</taxon>
        <taxon>Pseudomonadati</taxon>
        <taxon>Thermodesulfobacteriota</taxon>
        <taxon>Syntrophia</taxon>
        <taxon>Syntrophales</taxon>
        <taxon>Syntrophaceae</taxon>
        <taxon>Syntrophus</taxon>
    </lineage>
</organism>
<dbReference type="EC" id="3.4.24.-" evidence="12"/>
<dbReference type="eggNOG" id="COG0501">
    <property type="taxonomic scope" value="Bacteria"/>
</dbReference>
<dbReference type="STRING" id="56780.SYN_00294"/>
<dbReference type="PANTHER" id="PTHR43221">
    <property type="entry name" value="PROTEASE HTPX"/>
    <property type="match status" value="1"/>
</dbReference>
<dbReference type="RefSeq" id="WP_011418613.1">
    <property type="nucleotide sequence ID" value="NC_007759.1"/>
</dbReference>
<feature type="transmembrane region" description="Helical" evidence="12">
    <location>
        <begin position="172"/>
        <end position="192"/>
    </location>
</feature>
<evidence type="ECO:0000256" key="12">
    <source>
        <dbReference type="HAMAP-Rule" id="MF_00188"/>
    </source>
</evidence>
<keyword evidence="8 12" id="KW-0862">Zinc</keyword>
<feature type="binding site" evidence="12">
    <location>
        <position position="134"/>
    </location>
    <ligand>
        <name>Zn(2+)</name>
        <dbReference type="ChEBI" id="CHEBI:29105"/>
        <note>catalytic</note>
    </ligand>
</feature>
<comment type="subcellular location">
    <subcellularLocation>
        <location evidence="12">Cell inner membrane</location>
        <topology evidence="12">Multi-pass membrane protein</topology>
    </subcellularLocation>
    <subcellularLocation>
        <location evidence="1">Cell membrane</location>
        <topology evidence="1">Multi-pass membrane protein</topology>
    </subcellularLocation>
</comment>
<keyword evidence="15" id="KW-1185">Reference proteome</keyword>
<dbReference type="HAMAP" id="MF_00188">
    <property type="entry name" value="Pept_M48_protease_HtpX"/>
    <property type="match status" value="1"/>
</dbReference>